<accession>A0AAE3GTQ1</accession>
<name>A0AAE3GTQ1_9CYAN</name>
<dbReference type="SUPFAM" id="SSF54913">
    <property type="entry name" value="GlnB-like"/>
    <property type="match status" value="1"/>
</dbReference>
<dbReference type="GO" id="GO:0006808">
    <property type="term" value="P:regulation of nitrogen utilization"/>
    <property type="evidence" value="ECO:0007669"/>
    <property type="project" value="InterPro"/>
</dbReference>
<keyword evidence="2" id="KW-1185">Reference proteome</keyword>
<sequence>MQSVKRIEIIANYVELGKILQGLERAGVPGHTVIRDVAGKSTRGTITDDLAMTMLDNIYVIAFFPPDKINTVLEVMRPILNKFGGTCFISDAMELRTTKCVG</sequence>
<dbReference type="GO" id="GO:0030234">
    <property type="term" value="F:enzyme regulator activity"/>
    <property type="evidence" value="ECO:0007669"/>
    <property type="project" value="InterPro"/>
</dbReference>
<dbReference type="RefSeq" id="WP_254011160.1">
    <property type="nucleotide sequence ID" value="NZ_JAMZMM010000051.1"/>
</dbReference>
<dbReference type="InterPro" id="IPR011322">
    <property type="entry name" value="N-reg_PII-like_a/b"/>
</dbReference>
<organism evidence="1 2">
    <name type="scientific">Limnofasciculus baicalensis BBK-W-15</name>
    <dbReference type="NCBI Taxonomy" id="2699891"/>
    <lineage>
        <taxon>Bacteria</taxon>
        <taxon>Bacillati</taxon>
        <taxon>Cyanobacteriota</taxon>
        <taxon>Cyanophyceae</taxon>
        <taxon>Coleofasciculales</taxon>
        <taxon>Coleofasciculaceae</taxon>
        <taxon>Limnofasciculus</taxon>
        <taxon>Limnofasciculus baicalensis</taxon>
    </lineage>
</organism>
<evidence type="ECO:0000313" key="2">
    <source>
        <dbReference type="Proteomes" id="UP001204953"/>
    </source>
</evidence>
<dbReference type="InterPro" id="IPR002187">
    <property type="entry name" value="N-reg_PII"/>
</dbReference>
<comment type="caution">
    <text evidence="1">The sequence shown here is derived from an EMBL/GenBank/DDBJ whole genome shotgun (WGS) entry which is preliminary data.</text>
</comment>
<dbReference type="InterPro" id="IPR015867">
    <property type="entry name" value="N-reg_PII/ATP_PRibTrfase_C"/>
</dbReference>
<gene>
    <name evidence="1" type="ORF">NJ959_07720</name>
</gene>
<dbReference type="EMBL" id="JAMZMM010000051">
    <property type="protein sequence ID" value="MCP2728362.1"/>
    <property type="molecule type" value="Genomic_DNA"/>
</dbReference>
<reference evidence="1" key="1">
    <citation type="submission" date="2022-06" db="EMBL/GenBank/DDBJ databases">
        <title>New cyanobacteria of genus Symplocastrum in benthos of Lake Baikal.</title>
        <authorList>
            <person name="Sorokovikova E."/>
            <person name="Tikhonova I."/>
            <person name="Krasnopeev A."/>
            <person name="Evseev P."/>
            <person name="Gladkikh A."/>
            <person name="Belykh O."/>
        </authorList>
    </citation>
    <scope>NUCLEOTIDE SEQUENCE</scope>
    <source>
        <strain evidence="1">BBK-W-15</strain>
    </source>
</reference>
<dbReference type="Proteomes" id="UP001204953">
    <property type="component" value="Unassembled WGS sequence"/>
</dbReference>
<proteinExistence type="predicted"/>
<dbReference type="Pfam" id="PF00543">
    <property type="entry name" value="P-II"/>
    <property type="match status" value="1"/>
</dbReference>
<dbReference type="Gene3D" id="3.30.70.120">
    <property type="match status" value="1"/>
</dbReference>
<protein>
    <submittedName>
        <fullName evidence="1">P-II family nitrogen regulator</fullName>
    </submittedName>
</protein>
<dbReference type="AlphaFoldDB" id="A0AAE3GTQ1"/>
<evidence type="ECO:0000313" key="1">
    <source>
        <dbReference type="EMBL" id="MCP2728362.1"/>
    </source>
</evidence>